<dbReference type="PANTHER" id="PTHR48081">
    <property type="entry name" value="AB HYDROLASE SUPERFAMILY PROTEIN C4A8.06C"/>
    <property type="match status" value="1"/>
</dbReference>
<evidence type="ECO:0000313" key="4">
    <source>
        <dbReference type="Proteomes" id="UP000823910"/>
    </source>
</evidence>
<reference evidence="3" key="1">
    <citation type="journal article" date="2021" name="PeerJ">
        <title>Extensive microbial diversity within the chicken gut microbiome revealed by metagenomics and culture.</title>
        <authorList>
            <person name="Gilroy R."/>
            <person name="Ravi A."/>
            <person name="Getino M."/>
            <person name="Pursley I."/>
            <person name="Horton D.L."/>
            <person name="Alikhan N.F."/>
            <person name="Baker D."/>
            <person name="Gharbi K."/>
            <person name="Hall N."/>
            <person name="Watson M."/>
            <person name="Adriaenssens E.M."/>
            <person name="Foster-Nyarko E."/>
            <person name="Jarju S."/>
            <person name="Secka A."/>
            <person name="Antonio M."/>
            <person name="Oren A."/>
            <person name="Chaudhuri R.R."/>
            <person name="La Ragione R."/>
            <person name="Hildebrand F."/>
            <person name="Pallen M.J."/>
        </authorList>
    </citation>
    <scope>NUCLEOTIDE SEQUENCE</scope>
    <source>
        <strain evidence="3">CHK180-15479</strain>
    </source>
</reference>
<dbReference type="InterPro" id="IPR049492">
    <property type="entry name" value="BD-FAE-like_dom"/>
</dbReference>
<keyword evidence="1 3" id="KW-0378">Hydrolase</keyword>
<protein>
    <submittedName>
        <fullName evidence="3">Alpha/beta hydrolase</fullName>
    </submittedName>
</protein>
<sequence>MEQIQTPFGGILELYPSSGERAEETVLICPGGGYSFLAPREAEPIAEAFGEAGYHAAVLKYCLDKEPLGTNPVRELAWSARWLRTNPAWEGKACRIWVAGFSAGGHLAASLGVLWNEESVFTPEEREKNRPDGLILGYPVISMDTYGHERSTRRLTGGDPKLVELFSLEKRDLKETPPVFLWNTREDEKVSSLNSLLFARKLFLDGVDCEYHMFHRGLHGMSLATANVESEEENLHPDAHVAHWLSLCLEWMNEVKEVRTN</sequence>
<feature type="domain" description="BD-FAE-like" evidence="2">
    <location>
        <begin position="16"/>
        <end position="202"/>
    </location>
</feature>
<evidence type="ECO:0000259" key="2">
    <source>
        <dbReference type="Pfam" id="PF20434"/>
    </source>
</evidence>
<dbReference type="Gene3D" id="3.40.50.1820">
    <property type="entry name" value="alpha/beta hydrolase"/>
    <property type="match status" value="1"/>
</dbReference>
<dbReference type="Proteomes" id="UP000823910">
    <property type="component" value="Unassembled WGS sequence"/>
</dbReference>
<accession>A0A9D2MZK3</accession>
<gene>
    <name evidence="3" type="ORF">H9704_04435</name>
</gene>
<comment type="caution">
    <text evidence="3">The sequence shown here is derived from an EMBL/GenBank/DDBJ whole genome shotgun (WGS) entry which is preliminary data.</text>
</comment>
<evidence type="ECO:0000313" key="3">
    <source>
        <dbReference type="EMBL" id="HJC05386.1"/>
    </source>
</evidence>
<dbReference type="InterPro" id="IPR029058">
    <property type="entry name" value="AB_hydrolase_fold"/>
</dbReference>
<proteinExistence type="predicted"/>
<dbReference type="Pfam" id="PF20434">
    <property type="entry name" value="BD-FAE"/>
    <property type="match status" value="1"/>
</dbReference>
<dbReference type="EMBL" id="DWWT01000017">
    <property type="protein sequence ID" value="HJC05386.1"/>
    <property type="molecule type" value="Genomic_DNA"/>
</dbReference>
<evidence type="ECO:0000256" key="1">
    <source>
        <dbReference type="ARBA" id="ARBA00022801"/>
    </source>
</evidence>
<dbReference type="InterPro" id="IPR050300">
    <property type="entry name" value="GDXG_lipolytic_enzyme"/>
</dbReference>
<dbReference type="PANTHER" id="PTHR48081:SF6">
    <property type="entry name" value="PEPTIDASE S9 PROLYL OLIGOPEPTIDASE CATALYTIC DOMAIN-CONTAINING PROTEIN"/>
    <property type="match status" value="1"/>
</dbReference>
<reference evidence="3" key="2">
    <citation type="submission" date="2021-04" db="EMBL/GenBank/DDBJ databases">
        <authorList>
            <person name="Gilroy R."/>
        </authorList>
    </citation>
    <scope>NUCLEOTIDE SEQUENCE</scope>
    <source>
        <strain evidence="3">CHK180-15479</strain>
    </source>
</reference>
<organism evidence="3 4">
    <name type="scientific">Candidatus Enterocloster excrementipullorum</name>
    <dbReference type="NCBI Taxonomy" id="2838559"/>
    <lineage>
        <taxon>Bacteria</taxon>
        <taxon>Bacillati</taxon>
        <taxon>Bacillota</taxon>
        <taxon>Clostridia</taxon>
        <taxon>Lachnospirales</taxon>
        <taxon>Lachnospiraceae</taxon>
        <taxon>Enterocloster</taxon>
    </lineage>
</organism>
<dbReference type="AlphaFoldDB" id="A0A9D2MZK3"/>
<dbReference type="GO" id="GO:0016787">
    <property type="term" value="F:hydrolase activity"/>
    <property type="evidence" value="ECO:0007669"/>
    <property type="project" value="UniProtKB-KW"/>
</dbReference>
<name>A0A9D2MZK3_9FIRM</name>
<dbReference type="SUPFAM" id="SSF53474">
    <property type="entry name" value="alpha/beta-Hydrolases"/>
    <property type="match status" value="1"/>
</dbReference>